<dbReference type="InterPro" id="IPR003919">
    <property type="entry name" value="Cell_synth_A"/>
</dbReference>
<dbReference type="InterPro" id="IPR050321">
    <property type="entry name" value="Glycosyltr_2/OpgH_subfam"/>
</dbReference>
<gene>
    <name evidence="11" type="ORF">H6G18_23490</name>
</gene>
<evidence type="ECO:0000256" key="6">
    <source>
        <dbReference type="ARBA" id="ARBA00022692"/>
    </source>
</evidence>
<accession>A0ABR8CV52</accession>
<keyword evidence="7 9" id="KW-1133">Transmembrane helix</keyword>
<evidence type="ECO:0000256" key="7">
    <source>
        <dbReference type="ARBA" id="ARBA00022989"/>
    </source>
</evidence>
<dbReference type="PANTHER" id="PTHR43867">
    <property type="entry name" value="CELLULOSE SYNTHASE CATALYTIC SUBUNIT A [UDP-FORMING]"/>
    <property type="match status" value="1"/>
</dbReference>
<name>A0ABR8CV52_9NOST</name>
<keyword evidence="8 9" id="KW-0472">Membrane</keyword>
<feature type="transmembrane region" description="Helical" evidence="9">
    <location>
        <begin position="496"/>
        <end position="518"/>
    </location>
</feature>
<proteinExistence type="predicted"/>
<dbReference type="Proteomes" id="UP000607281">
    <property type="component" value="Unassembled WGS sequence"/>
</dbReference>
<dbReference type="PANTHER" id="PTHR43867:SF2">
    <property type="entry name" value="CELLULOSE SYNTHASE CATALYTIC SUBUNIT A [UDP-FORMING]"/>
    <property type="match status" value="1"/>
</dbReference>
<evidence type="ECO:0000256" key="4">
    <source>
        <dbReference type="ARBA" id="ARBA00022676"/>
    </source>
</evidence>
<keyword evidence="3" id="KW-0997">Cell inner membrane</keyword>
<dbReference type="InterPro" id="IPR009875">
    <property type="entry name" value="PilZ_domain"/>
</dbReference>
<evidence type="ECO:0000256" key="3">
    <source>
        <dbReference type="ARBA" id="ARBA00022519"/>
    </source>
</evidence>
<feature type="transmembrane region" description="Helical" evidence="9">
    <location>
        <begin position="432"/>
        <end position="454"/>
    </location>
</feature>
<organism evidence="11 12">
    <name type="scientific">Anabaena subtropica FACHB-260</name>
    <dbReference type="NCBI Taxonomy" id="2692884"/>
    <lineage>
        <taxon>Bacteria</taxon>
        <taxon>Bacillati</taxon>
        <taxon>Cyanobacteriota</taxon>
        <taxon>Cyanophyceae</taxon>
        <taxon>Nostocales</taxon>
        <taxon>Nostocaceae</taxon>
        <taxon>Anabaena</taxon>
    </lineage>
</organism>
<feature type="transmembrane region" description="Helical" evidence="9">
    <location>
        <begin position="73"/>
        <end position="90"/>
    </location>
</feature>
<keyword evidence="5" id="KW-0808">Transferase</keyword>
<reference evidence="11 12" key="1">
    <citation type="journal article" date="2020" name="ISME J.">
        <title>Comparative genomics reveals insights into cyanobacterial evolution and habitat adaptation.</title>
        <authorList>
            <person name="Chen M.Y."/>
            <person name="Teng W.K."/>
            <person name="Zhao L."/>
            <person name="Hu C.X."/>
            <person name="Zhou Y.K."/>
            <person name="Han B.P."/>
            <person name="Song L.R."/>
            <person name="Shu W.S."/>
        </authorList>
    </citation>
    <scope>NUCLEOTIDE SEQUENCE [LARGE SCALE GENOMIC DNA]</scope>
    <source>
        <strain evidence="11 12">FACHB-260</strain>
    </source>
</reference>
<feature type="transmembrane region" description="Helical" evidence="9">
    <location>
        <begin position="102"/>
        <end position="120"/>
    </location>
</feature>
<evidence type="ECO:0000256" key="1">
    <source>
        <dbReference type="ARBA" id="ARBA00004127"/>
    </source>
</evidence>
<comment type="subcellular location">
    <subcellularLocation>
        <location evidence="1">Endomembrane system</location>
        <topology evidence="1">Multi-pass membrane protein</topology>
    </subcellularLocation>
</comment>
<keyword evidence="6 9" id="KW-0812">Transmembrane</keyword>
<evidence type="ECO:0000256" key="5">
    <source>
        <dbReference type="ARBA" id="ARBA00022679"/>
    </source>
</evidence>
<evidence type="ECO:0000313" key="11">
    <source>
        <dbReference type="EMBL" id="MBD2347076.1"/>
    </source>
</evidence>
<evidence type="ECO:0000256" key="2">
    <source>
        <dbReference type="ARBA" id="ARBA00022475"/>
    </source>
</evidence>
<dbReference type="Gene3D" id="3.90.550.10">
    <property type="entry name" value="Spore Coat Polysaccharide Biosynthesis Protein SpsA, Chain A"/>
    <property type="match status" value="1"/>
</dbReference>
<feature type="domain" description="PilZ" evidence="10">
    <location>
        <begin position="614"/>
        <end position="707"/>
    </location>
</feature>
<evidence type="ECO:0000256" key="9">
    <source>
        <dbReference type="SAM" id="Phobius"/>
    </source>
</evidence>
<dbReference type="EMBL" id="JACJRF010000070">
    <property type="protein sequence ID" value="MBD2347076.1"/>
    <property type="molecule type" value="Genomic_DNA"/>
</dbReference>
<evidence type="ECO:0000259" key="10">
    <source>
        <dbReference type="Pfam" id="PF07238"/>
    </source>
</evidence>
<dbReference type="InterPro" id="IPR029044">
    <property type="entry name" value="Nucleotide-diphossugar_trans"/>
</dbReference>
<keyword evidence="12" id="KW-1185">Reference proteome</keyword>
<feature type="transmembrane region" description="Helical" evidence="9">
    <location>
        <begin position="466"/>
        <end position="484"/>
    </location>
</feature>
<dbReference type="Pfam" id="PF07238">
    <property type="entry name" value="PilZ"/>
    <property type="match status" value="1"/>
</dbReference>
<dbReference type="SUPFAM" id="SSF53448">
    <property type="entry name" value="Nucleotide-diphospho-sugar transferases"/>
    <property type="match status" value="1"/>
</dbReference>
<dbReference type="Pfam" id="PF13641">
    <property type="entry name" value="Glyco_tranf_2_3"/>
    <property type="match status" value="1"/>
</dbReference>
<feature type="transmembrane region" description="Helical" evidence="9">
    <location>
        <begin position="539"/>
        <end position="558"/>
    </location>
</feature>
<evidence type="ECO:0000256" key="8">
    <source>
        <dbReference type="ARBA" id="ARBA00023136"/>
    </source>
</evidence>
<feature type="transmembrane region" description="Helical" evidence="9">
    <location>
        <begin position="21"/>
        <end position="40"/>
    </location>
</feature>
<keyword evidence="2" id="KW-1003">Cell membrane</keyword>
<sequence length="753" mass="85151">MYDSNLNSQILINRIFQRQSPTLFLLGVTAFFGVLILGWFSGEPRIQGFFTQVNALQMNPPSWLELPAVESKYLLIPTVGLLLIVSAVMKISPQPKIWSRRLVVGILIILMLRYVLWRSLSTLNLADPLNGVFSLGLFFLEMLTLFSTIVQLVLMLNVKERHSEANEKSLAVITGSFTPSVDILIPTYNEPEIILRRTIIGCQALDYTHKKIYLLDDGKRLEVKELAEELGCYYITRPDNSHAKAGNLNHAIAKTSGELIVVFDADFIPTKNFLTRTVGFFQDEKIALVQTPQSFYNADPIARNLGLENVLIPEEEIFYRQIQPIRDAAGSVICAGTSFVVRRHILEVTGGFVTESLSEDYFTAIRISALGHHVIYLNEKLSAGLAAENMSAHATQRLRWAQGTLQAFFIKYNPLTIPGLNFVQRLAHLEGILSWFNIIARVYFLFMPLTYSFLGVIPIKATAAELLVFFLPFYLVNLSVFAWLNNYARSALLSDIYSIVLCFPLAINIIQVMLNPFSQGFKVTPKGIVRLNYIFNWKLAFPLILLFLVTAVSLWQNLCMCIVKTSFVKTVPPEVTQQITGIGIGWMWSAYNLVIIGIALLILLDAPKSDMYEWFDLRRVVSLTIEKQKLWGVTTMLSEIGAEVALTQNPSMKLTKNQSITIEIAEENLCLSGEIIRTGLDDEFATVRIKFDTVNVNQHRRLVEMLFCRPGQWKRQNTPGELSSLLLILRILLKPRILFDRKVDIRAIAVSKI</sequence>
<protein>
    <submittedName>
        <fullName evidence="11">Glycosyltransferase</fullName>
    </submittedName>
</protein>
<keyword evidence="4" id="KW-0328">Glycosyltransferase</keyword>
<feature type="transmembrane region" description="Helical" evidence="9">
    <location>
        <begin position="132"/>
        <end position="158"/>
    </location>
</feature>
<evidence type="ECO:0000313" key="12">
    <source>
        <dbReference type="Proteomes" id="UP000607281"/>
    </source>
</evidence>
<comment type="caution">
    <text evidence="11">The sequence shown here is derived from an EMBL/GenBank/DDBJ whole genome shotgun (WGS) entry which is preliminary data.</text>
</comment>
<dbReference type="PRINTS" id="PR01439">
    <property type="entry name" value="CELLSNTHASEA"/>
</dbReference>
<feature type="transmembrane region" description="Helical" evidence="9">
    <location>
        <begin position="578"/>
        <end position="604"/>
    </location>
</feature>
<dbReference type="CDD" id="cd06421">
    <property type="entry name" value="CESA_CelA_like"/>
    <property type="match status" value="1"/>
</dbReference>
<dbReference type="Gene3D" id="2.40.10.220">
    <property type="entry name" value="predicted glycosyltransferase like domains"/>
    <property type="match status" value="1"/>
</dbReference>